<dbReference type="SUPFAM" id="SSF54909">
    <property type="entry name" value="Dimeric alpha+beta barrel"/>
    <property type="match status" value="1"/>
</dbReference>
<dbReference type="EMBL" id="SFCC01000016">
    <property type="protein sequence ID" value="RZQ60499.1"/>
    <property type="molecule type" value="Genomic_DNA"/>
</dbReference>
<accession>A0A4Q7J105</accession>
<protein>
    <recommendedName>
        <fullName evidence="2">YCII-related domain-containing protein</fullName>
    </recommendedName>
</protein>
<dbReference type="AlphaFoldDB" id="A0A4Q7J105"/>
<evidence type="ECO:0000259" key="2">
    <source>
        <dbReference type="Pfam" id="PF03795"/>
    </source>
</evidence>
<dbReference type="OrthoDB" id="668782at2"/>
<dbReference type="PANTHER" id="PTHR35174">
    <property type="entry name" value="BLL7171 PROTEIN-RELATED"/>
    <property type="match status" value="1"/>
</dbReference>
<organism evidence="3 4">
    <name type="scientific">Amycolatopsis suaedae</name>
    <dbReference type="NCBI Taxonomy" id="2510978"/>
    <lineage>
        <taxon>Bacteria</taxon>
        <taxon>Bacillati</taxon>
        <taxon>Actinomycetota</taxon>
        <taxon>Actinomycetes</taxon>
        <taxon>Pseudonocardiales</taxon>
        <taxon>Pseudonocardiaceae</taxon>
        <taxon>Amycolatopsis</taxon>
    </lineage>
</organism>
<dbReference type="InterPro" id="IPR005545">
    <property type="entry name" value="YCII"/>
</dbReference>
<evidence type="ECO:0000256" key="1">
    <source>
        <dbReference type="ARBA" id="ARBA00007689"/>
    </source>
</evidence>
<dbReference type="Gene3D" id="3.30.70.1060">
    <property type="entry name" value="Dimeric alpha+beta barrel"/>
    <property type="match status" value="1"/>
</dbReference>
<dbReference type="InterPro" id="IPR011008">
    <property type="entry name" value="Dimeric_a/b-barrel"/>
</dbReference>
<name>A0A4Q7J105_9PSEU</name>
<dbReference type="RefSeq" id="WP_130478505.1">
    <property type="nucleotide sequence ID" value="NZ_SFCC01000016.1"/>
</dbReference>
<comment type="caution">
    <text evidence="3">The sequence shown here is derived from an EMBL/GenBank/DDBJ whole genome shotgun (WGS) entry which is preliminary data.</text>
</comment>
<sequence>MKYILLVQASQRAHDELARTPDTAEIEAFMLKFNADLEASGEFVDAQGLAAPVHRRRVEAGAGAPVVTDGPYPETQEVLAGYWIVDCSGFDRATEIAAILASGPGPKTAIDVRPIAGSEPEL</sequence>
<feature type="domain" description="YCII-related" evidence="2">
    <location>
        <begin position="1"/>
        <end position="98"/>
    </location>
</feature>
<keyword evidence="4" id="KW-1185">Reference proteome</keyword>
<evidence type="ECO:0000313" key="4">
    <source>
        <dbReference type="Proteomes" id="UP000292003"/>
    </source>
</evidence>
<evidence type="ECO:0000313" key="3">
    <source>
        <dbReference type="EMBL" id="RZQ60499.1"/>
    </source>
</evidence>
<dbReference type="Pfam" id="PF03795">
    <property type="entry name" value="YCII"/>
    <property type="match status" value="1"/>
</dbReference>
<proteinExistence type="inferred from homology"/>
<dbReference type="PANTHER" id="PTHR35174:SF3">
    <property type="entry name" value="BLL7171 PROTEIN"/>
    <property type="match status" value="1"/>
</dbReference>
<comment type="similarity">
    <text evidence="1">Belongs to the YciI family.</text>
</comment>
<gene>
    <name evidence="3" type="ORF">EWH70_27845</name>
</gene>
<dbReference type="Proteomes" id="UP000292003">
    <property type="component" value="Unassembled WGS sequence"/>
</dbReference>
<reference evidence="3 4" key="1">
    <citation type="submission" date="2019-02" db="EMBL/GenBank/DDBJ databases">
        <title>Draft genome sequence of Amycolatopsis sp. 8-3EHSu isolated from roots of Suaeda maritima.</title>
        <authorList>
            <person name="Duangmal K."/>
            <person name="Chantavorakit T."/>
        </authorList>
    </citation>
    <scope>NUCLEOTIDE SEQUENCE [LARGE SCALE GENOMIC DNA]</scope>
    <source>
        <strain evidence="3 4">8-3EHSu</strain>
    </source>
</reference>